<dbReference type="GO" id="GO:0006508">
    <property type="term" value="P:proteolysis"/>
    <property type="evidence" value="ECO:0007669"/>
    <property type="project" value="UniProtKB-KW"/>
</dbReference>
<dbReference type="PANTHER" id="PTHR42648:SF21">
    <property type="entry name" value="CYSTEINE-RICH RLK (RECEPTOR-LIKE PROTEIN KINASE) 8"/>
    <property type="match status" value="1"/>
</dbReference>
<accession>A0AAD8U3H1</accession>
<organism evidence="2 3">
    <name type="scientific">Lolium multiflorum</name>
    <name type="common">Italian ryegrass</name>
    <name type="synonym">Lolium perenne subsp. multiflorum</name>
    <dbReference type="NCBI Taxonomy" id="4521"/>
    <lineage>
        <taxon>Eukaryota</taxon>
        <taxon>Viridiplantae</taxon>
        <taxon>Streptophyta</taxon>
        <taxon>Embryophyta</taxon>
        <taxon>Tracheophyta</taxon>
        <taxon>Spermatophyta</taxon>
        <taxon>Magnoliopsida</taxon>
        <taxon>Liliopsida</taxon>
        <taxon>Poales</taxon>
        <taxon>Poaceae</taxon>
        <taxon>BOP clade</taxon>
        <taxon>Pooideae</taxon>
        <taxon>Poodae</taxon>
        <taxon>Poeae</taxon>
        <taxon>Poeae Chloroplast Group 2 (Poeae type)</taxon>
        <taxon>Loliodinae</taxon>
        <taxon>Loliinae</taxon>
        <taxon>Lolium</taxon>
    </lineage>
</organism>
<keyword evidence="3" id="KW-1185">Reference proteome</keyword>
<dbReference type="GO" id="GO:0015074">
    <property type="term" value="P:DNA integration"/>
    <property type="evidence" value="ECO:0007669"/>
    <property type="project" value="InterPro"/>
</dbReference>
<dbReference type="GO" id="GO:0008233">
    <property type="term" value="F:peptidase activity"/>
    <property type="evidence" value="ECO:0007669"/>
    <property type="project" value="UniProtKB-KW"/>
</dbReference>
<reference evidence="2" key="1">
    <citation type="submission" date="2023-07" db="EMBL/GenBank/DDBJ databases">
        <title>A chromosome-level genome assembly of Lolium multiflorum.</title>
        <authorList>
            <person name="Chen Y."/>
            <person name="Copetti D."/>
            <person name="Kolliker R."/>
            <person name="Studer B."/>
        </authorList>
    </citation>
    <scope>NUCLEOTIDE SEQUENCE</scope>
    <source>
        <strain evidence="2">02402/16</strain>
        <tissue evidence="2">Leaf</tissue>
    </source>
</reference>
<dbReference type="GO" id="GO:0003676">
    <property type="term" value="F:nucleic acid binding"/>
    <property type="evidence" value="ECO:0007669"/>
    <property type="project" value="InterPro"/>
</dbReference>
<dbReference type="Gene3D" id="3.30.420.10">
    <property type="entry name" value="Ribonuclease H-like superfamily/Ribonuclease H"/>
    <property type="match status" value="1"/>
</dbReference>
<sequence length="250" mass="28088">MGSFIVENIACFSNSTIEQALLIEKNKKLKEQLEKECLTPPTKGKTLDDVLSHKRVRVHKKGIGYNPRNDKNGATPPNKVNFVQEGHKVDGNAKKFVVNGGATRGNPNRKFAGKNNPSYVGYDSGGPKWVFDSGCTNHMTGGKEALDEFINAINSKSGITFGDNSKGKLLHLDLFGPSCYESLGGSKYGLVIVDDYSRYTWVFLLKSKDETHKYFIDFAKRAQRIYEVEIKTIRTDNGFEFKNYTMDEFF</sequence>
<dbReference type="Pfam" id="PF00665">
    <property type="entry name" value="rve"/>
    <property type="match status" value="1"/>
</dbReference>
<dbReference type="EMBL" id="JAUUTY010000001">
    <property type="protein sequence ID" value="KAK1698017.1"/>
    <property type="molecule type" value="Genomic_DNA"/>
</dbReference>
<evidence type="ECO:0000259" key="1">
    <source>
        <dbReference type="PROSITE" id="PS50994"/>
    </source>
</evidence>
<proteinExistence type="predicted"/>
<dbReference type="Proteomes" id="UP001231189">
    <property type="component" value="Unassembled WGS sequence"/>
</dbReference>
<feature type="domain" description="Integrase catalytic" evidence="1">
    <location>
        <begin position="162"/>
        <end position="250"/>
    </location>
</feature>
<dbReference type="InterPro" id="IPR036397">
    <property type="entry name" value="RNaseH_sf"/>
</dbReference>
<protein>
    <recommendedName>
        <fullName evidence="1">Integrase catalytic domain-containing protein</fullName>
    </recommendedName>
</protein>
<dbReference type="InterPro" id="IPR039537">
    <property type="entry name" value="Retrotran_Ty1/copia-like"/>
</dbReference>
<evidence type="ECO:0000313" key="3">
    <source>
        <dbReference type="Proteomes" id="UP001231189"/>
    </source>
</evidence>
<evidence type="ECO:0000313" key="2">
    <source>
        <dbReference type="EMBL" id="KAK1698017.1"/>
    </source>
</evidence>
<dbReference type="PROSITE" id="PS50994">
    <property type="entry name" value="INTEGRASE"/>
    <property type="match status" value="1"/>
</dbReference>
<dbReference type="SUPFAM" id="SSF53098">
    <property type="entry name" value="Ribonuclease H-like"/>
    <property type="match status" value="1"/>
</dbReference>
<comment type="caution">
    <text evidence="2">The sequence shown here is derived from an EMBL/GenBank/DDBJ whole genome shotgun (WGS) entry which is preliminary data.</text>
</comment>
<dbReference type="PANTHER" id="PTHR42648">
    <property type="entry name" value="TRANSPOSASE, PUTATIVE-RELATED"/>
    <property type="match status" value="1"/>
</dbReference>
<dbReference type="AlphaFoldDB" id="A0AAD8U3H1"/>
<name>A0AAD8U3H1_LOLMU</name>
<gene>
    <name evidence="2" type="ORF">QYE76_014714</name>
</gene>
<dbReference type="InterPro" id="IPR012337">
    <property type="entry name" value="RNaseH-like_sf"/>
</dbReference>
<dbReference type="InterPro" id="IPR001584">
    <property type="entry name" value="Integrase_cat-core"/>
</dbReference>